<dbReference type="Proteomes" id="UP000488956">
    <property type="component" value="Unassembled WGS sequence"/>
</dbReference>
<feature type="region of interest" description="Disordered" evidence="1">
    <location>
        <begin position="29"/>
        <end position="59"/>
    </location>
</feature>
<name>A0A6G0JI85_9STRA</name>
<gene>
    <name evidence="2" type="ORF">PF010_g31129</name>
</gene>
<proteinExistence type="predicted"/>
<organism evidence="2 3">
    <name type="scientific">Phytophthora fragariae</name>
    <dbReference type="NCBI Taxonomy" id="53985"/>
    <lineage>
        <taxon>Eukaryota</taxon>
        <taxon>Sar</taxon>
        <taxon>Stramenopiles</taxon>
        <taxon>Oomycota</taxon>
        <taxon>Peronosporomycetes</taxon>
        <taxon>Peronosporales</taxon>
        <taxon>Peronosporaceae</taxon>
        <taxon>Phytophthora</taxon>
    </lineage>
</organism>
<evidence type="ECO:0000256" key="1">
    <source>
        <dbReference type="SAM" id="MobiDB-lite"/>
    </source>
</evidence>
<reference evidence="2 3" key="1">
    <citation type="submission" date="2018-09" db="EMBL/GenBank/DDBJ databases">
        <title>Genomic investigation of the strawberry pathogen Phytophthora fragariae indicates pathogenicity is determined by transcriptional variation in three key races.</title>
        <authorList>
            <person name="Adams T.M."/>
            <person name="Armitage A.D."/>
            <person name="Sobczyk M.K."/>
            <person name="Bates H.J."/>
            <person name="Dunwell J.M."/>
            <person name="Nellist C.F."/>
            <person name="Harrison R.J."/>
        </authorList>
    </citation>
    <scope>NUCLEOTIDE SEQUENCE [LARGE SCALE GENOMIC DNA]</scope>
    <source>
        <strain evidence="2 3">ONT-3</strain>
    </source>
</reference>
<evidence type="ECO:0000313" key="2">
    <source>
        <dbReference type="EMBL" id="KAE9058092.1"/>
    </source>
</evidence>
<dbReference type="EMBL" id="QXFX01006683">
    <property type="protein sequence ID" value="KAE9058092.1"/>
    <property type="molecule type" value="Genomic_DNA"/>
</dbReference>
<comment type="caution">
    <text evidence="2">The sequence shown here is derived from an EMBL/GenBank/DDBJ whole genome shotgun (WGS) entry which is preliminary data.</text>
</comment>
<feature type="compositionally biased region" description="Basic and acidic residues" evidence="1">
    <location>
        <begin position="37"/>
        <end position="59"/>
    </location>
</feature>
<sequence length="59" mass="6349">MRIVTSPSSAPSTRFMSTTPMVKAMLSGELGAVDGGDDARDGEGHEHDELGRHTRAERH</sequence>
<protein>
    <submittedName>
        <fullName evidence="2">Uncharacterized protein</fullName>
    </submittedName>
</protein>
<dbReference type="AlphaFoldDB" id="A0A6G0JI85"/>
<accession>A0A6G0JI85</accession>
<evidence type="ECO:0000313" key="3">
    <source>
        <dbReference type="Proteomes" id="UP000488956"/>
    </source>
</evidence>
<feature type="non-terminal residue" evidence="2">
    <location>
        <position position="59"/>
    </location>
</feature>